<protein>
    <submittedName>
        <fullName evidence="2">Uncharacterized protein</fullName>
    </submittedName>
</protein>
<evidence type="ECO:0000313" key="2">
    <source>
        <dbReference type="EMBL" id="KKB61676.1"/>
    </source>
</evidence>
<organism evidence="2 3">
    <name type="scientific">Robbsia andropogonis</name>
    <dbReference type="NCBI Taxonomy" id="28092"/>
    <lineage>
        <taxon>Bacteria</taxon>
        <taxon>Pseudomonadati</taxon>
        <taxon>Pseudomonadota</taxon>
        <taxon>Betaproteobacteria</taxon>
        <taxon>Burkholderiales</taxon>
        <taxon>Burkholderiaceae</taxon>
        <taxon>Robbsia</taxon>
    </lineage>
</organism>
<keyword evidence="3" id="KW-1185">Reference proteome</keyword>
<feature type="signal peptide" evidence="1">
    <location>
        <begin position="1"/>
        <end position="22"/>
    </location>
</feature>
<dbReference type="EMBL" id="LAQU01000035">
    <property type="protein sequence ID" value="KKB61676.1"/>
    <property type="molecule type" value="Genomic_DNA"/>
</dbReference>
<comment type="caution">
    <text evidence="2">The sequence shown here is derived from an EMBL/GenBank/DDBJ whole genome shotgun (WGS) entry which is preliminary data.</text>
</comment>
<dbReference type="PATRIC" id="fig|28092.6.peg.5178"/>
<evidence type="ECO:0000256" key="1">
    <source>
        <dbReference type="SAM" id="SignalP"/>
    </source>
</evidence>
<reference evidence="2 3" key="1">
    <citation type="submission" date="2015-03" db="EMBL/GenBank/DDBJ databases">
        <title>Draft Genome Sequence of Burkholderia andropogonis type strain ICMP2807, isolated from Sorghum bicolor.</title>
        <authorList>
            <person name="Lopes-Santos L."/>
            <person name="Castro D.B."/>
            <person name="Ottoboni L.M."/>
            <person name="Park D."/>
            <person name="Weirc B.S."/>
            <person name="Destefano S.A."/>
        </authorList>
    </citation>
    <scope>NUCLEOTIDE SEQUENCE [LARGE SCALE GENOMIC DNA]</scope>
    <source>
        <strain evidence="2 3">ICMP2807</strain>
    </source>
</reference>
<dbReference type="OrthoDB" id="9134782at2"/>
<feature type="chain" id="PRO_5002490611" evidence="1">
    <location>
        <begin position="23"/>
        <end position="187"/>
    </location>
</feature>
<sequence>MSKLRIVITAFLIVQAIGTATATSTGALGGSAGPTGHELFDKGDGYLWVLIYNAHNDGFQCSVNFITLKGTYSIHGPLDAEMAKADTGSLWFDSPAIPATPEMRKVTLAVHGSDGAFNWPALQKTMSQTDHGTLIVLVKMSSMFTQKSDADNITVSLDGNEVFKTKLVGLQAAYAKLNTCISKMSNK</sequence>
<proteinExistence type="predicted"/>
<accession>A0A0F5JV07</accession>
<keyword evidence="1" id="KW-0732">Signal</keyword>
<name>A0A0F5JV07_9BURK</name>
<evidence type="ECO:0000313" key="3">
    <source>
        <dbReference type="Proteomes" id="UP000033618"/>
    </source>
</evidence>
<gene>
    <name evidence="2" type="ORF">WM40_21995</name>
</gene>
<dbReference type="Proteomes" id="UP000033618">
    <property type="component" value="Unassembled WGS sequence"/>
</dbReference>
<dbReference type="AlphaFoldDB" id="A0A0F5JV07"/>